<accession>A0ABU6J8V0</accession>
<name>A0ABU6J8V0_9BURK</name>
<protein>
    <submittedName>
        <fullName evidence="1">Uncharacterized protein</fullName>
    </submittedName>
</protein>
<reference evidence="1 2" key="1">
    <citation type="submission" date="2023-10" db="EMBL/GenBank/DDBJ databases">
        <title>Noviherbaspirillum sp. CPCC 100848 genome assembly.</title>
        <authorList>
            <person name="Li X.Y."/>
            <person name="Fang X.M."/>
        </authorList>
    </citation>
    <scope>NUCLEOTIDE SEQUENCE [LARGE SCALE GENOMIC DNA]</scope>
    <source>
        <strain evidence="1 2">CPCC 100848</strain>
    </source>
</reference>
<dbReference type="Proteomes" id="UP001352263">
    <property type="component" value="Unassembled WGS sequence"/>
</dbReference>
<proteinExistence type="predicted"/>
<evidence type="ECO:0000313" key="2">
    <source>
        <dbReference type="Proteomes" id="UP001352263"/>
    </source>
</evidence>
<gene>
    <name evidence="1" type="ORF">RY831_10655</name>
</gene>
<evidence type="ECO:0000313" key="1">
    <source>
        <dbReference type="EMBL" id="MEC4719609.1"/>
    </source>
</evidence>
<dbReference type="EMBL" id="JAWIIV010000007">
    <property type="protein sequence ID" value="MEC4719609.1"/>
    <property type="molecule type" value="Genomic_DNA"/>
</dbReference>
<organism evidence="1 2">
    <name type="scientific">Noviherbaspirillum album</name>
    <dbReference type="NCBI Taxonomy" id="3080276"/>
    <lineage>
        <taxon>Bacteria</taxon>
        <taxon>Pseudomonadati</taxon>
        <taxon>Pseudomonadota</taxon>
        <taxon>Betaproteobacteria</taxon>
        <taxon>Burkholderiales</taxon>
        <taxon>Oxalobacteraceae</taxon>
        <taxon>Noviherbaspirillum</taxon>
    </lineage>
</organism>
<dbReference type="RefSeq" id="WP_326506323.1">
    <property type="nucleotide sequence ID" value="NZ_JAWIIV010000007.1"/>
</dbReference>
<comment type="caution">
    <text evidence="1">The sequence shown here is derived from an EMBL/GenBank/DDBJ whole genome shotgun (WGS) entry which is preliminary data.</text>
</comment>
<keyword evidence="2" id="KW-1185">Reference proteome</keyword>
<sequence>MESTPGLHGDIEPRAFMLGACRIEVIDILDRWLALEYSYFKVAASDGATYILRYTGASRDWQMTLYKAPDHP</sequence>